<dbReference type="AlphaFoldDB" id="A0A9W7HSU2"/>
<dbReference type="OrthoDB" id="1938374at2759"/>
<evidence type="ECO:0000259" key="1">
    <source>
        <dbReference type="Pfam" id="PF03372"/>
    </source>
</evidence>
<dbReference type="Proteomes" id="UP001165190">
    <property type="component" value="Unassembled WGS sequence"/>
</dbReference>
<proteinExistence type="predicted"/>
<dbReference type="SUPFAM" id="SSF56219">
    <property type="entry name" value="DNase I-like"/>
    <property type="match status" value="1"/>
</dbReference>
<feature type="domain" description="Endonuclease/exonuclease/phosphatase" evidence="1">
    <location>
        <begin position="7"/>
        <end position="227"/>
    </location>
</feature>
<reference evidence="2" key="1">
    <citation type="submission" date="2023-05" db="EMBL/GenBank/DDBJ databases">
        <title>Genome and transcriptome analyses reveal genes involved in the formation of fine ridges on petal epidermal cells in Hibiscus trionum.</title>
        <authorList>
            <person name="Koshimizu S."/>
            <person name="Masuda S."/>
            <person name="Ishii T."/>
            <person name="Shirasu K."/>
            <person name="Hoshino A."/>
            <person name="Arita M."/>
        </authorList>
    </citation>
    <scope>NUCLEOTIDE SEQUENCE</scope>
    <source>
        <strain evidence="2">Hamamatsu line</strain>
    </source>
</reference>
<dbReference type="PANTHER" id="PTHR33710">
    <property type="entry name" value="BNAC02G09200D PROTEIN"/>
    <property type="match status" value="1"/>
</dbReference>
<keyword evidence="3" id="KW-1185">Reference proteome</keyword>
<dbReference type="GO" id="GO:0003824">
    <property type="term" value="F:catalytic activity"/>
    <property type="evidence" value="ECO:0007669"/>
    <property type="project" value="InterPro"/>
</dbReference>
<dbReference type="PANTHER" id="PTHR33710:SF64">
    <property type="entry name" value="ENDONUCLEASE_EXONUCLEASE_PHOSPHATASE DOMAIN-CONTAINING PROTEIN"/>
    <property type="match status" value="1"/>
</dbReference>
<organism evidence="2 3">
    <name type="scientific">Hibiscus trionum</name>
    <name type="common">Flower of an hour</name>
    <dbReference type="NCBI Taxonomy" id="183268"/>
    <lineage>
        <taxon>Eukaryota</taxon>
        <taxon>Viridiplantae</taxon>
        <taxon>Streptophyta</taxon>
        <taxon>Embryophyta</taxon>
        <taxon>Tracheophyta</taxon>
        <taxon>Spermatophyta</taxon>
        <taxon>Magnoliopsida</taxon>
        <taxon>eudicotyledons</taxon>
        <taxon>Gunneridae</taxon>
        <taxon>Pentapetalae</taxon>
        <taxon>rosids</taxon>
        <taxon>malvids</taxon>
        <taxon>Malvales</taxon>
        <taxon>Malvaceae</taxon>
        <taxon>Malvoideae</taxon>
        <taxon>Hibiscus</taxon>
    </lineage>
</organism>
<comment type="caution">
    <text evidence="2">The sequence shown here is derived from an EMBL/GenBank/DDBJ whole genome shotgun (WGS) entry which is preliminary data.</text>
</comment>
<evidence type="ECO:0000313" key="3">
    <source>
        <dbReference type="Proteomes" id="UP001165190"/>
    </source>
</evidence>
<evidence type="ECO:0000313" key="2">
    <source>
        <dbReference type="EMBL" id="GMI82837.1"/>
    </source>
</evidence>
<protein>
    <recommendedName>
        <fullName evidence="1">Endonuclease/exonuclease/phosphatase domain-containing protein</fullName>
    </recommendedName>
</protein>
<dbReference type="Gene3D" id="3.60.10.10">
    <property type="entry name" value="Endonuclease/exonuclease/phosphatase"/>
    <property type="match status" value="1"/>
</dbReference>
<dbReference type="Pfam" id="PF03372">
    <property type="entry name" value="Exo_endo_phos"/>
    <property type="match status" value="1"/>
</dbReference>
<sequence>MNCLLFTWNVRGLGRPEKIRAVTSVLKSCAPKIVFLQETKLSHLSLSAVRRLKNAGFSEVVVSPSIGSSGGLIVMWNGNWLKVRKTIIKNRWVCLIGQIENMNGMCGFINLYTPNDLAGRKIVFEELSTVVVSLNLPVILGGDFNCVKSDDERLGLDSNIASMTAFSDFIQRNNFVDLPLVGERFTWFMGGHSLAASRLDRVLFSPEVLVWFPNLVQASLARNLSDHKPVILREQSGSSKARPFKLFSHWLDIPEVVQVTKIAIEDKDRSGVFEALVVGKKAIKNWVSLFRQRESSTVMEAERKADAIEKHLCLYGFDQEKAVELTKLRQVIWDKYRRDEREWHQKSRVRWFNEGDKNSKFFHLSASMRRCRNIIVSLEHRGRTFSDQKEISREFVEFFRRQYNSSNTMPIKRFDCALKQLSDGSAKDLESHFSEKEIWDIICSMDGNRAPGSDGLNMEFYKKKIALLEKSCDEVFLRLLPW</sequence>
<accession>A0A9W7HSU2</accession>
<gene>
    <name evidence="2" type="ORF">HRI_001953000</name>
</gene>
<dbReference type="EMBL" id="BSYR01000019">
    <property type="protein sequence ID" value="GMI82837.1"/>
    <property type="molecule type" value="Genomic_DNA"/>
</dbReference>
<dbReference type="InterPro" id="IPR036691">
    <property type="entry name" value="Endo/exonu/phosph_ase_sf"/>
</dbReference>
<dbReference type="InterPro" id="IPR005135">
    <property type="entry name" value="Endo/exonuclease/phosphatase"/>
</dbReference>
<name>A0A9W7HSU2_HIBTR</name>